<dbReference type="GO" id="GO:0003677">
    <property type="term" value="F:DNA binding"/>
    <property type="evidence" value="ECO:0007669"/>
    <property type="project" value="InterPro"/>
</dbReference>
<protein>
    <recommendedName>
        <fullName evidence="2">Resolvase HTH domain-containing protein</fullName>
    </recommendedName>
</protein>
<sequence>MLLRWAHCSTRLTVRSDSSLSTAPHDGKPTYDSVINHSAAAAIVIPPRANAVELADAGMPYQRDNHIAAIQRDTDEMASLHRPRQAVSGRDSPSGDTGPSSEGVCGRQLSFPAQQAEVAIASTILNKALGRPSTINEKLKQDVRDNLATGMSVSAVAKKFATSRQTLMRVRDEGSRSVRPVSGGTGSAPTSHRDCHQNVTRAN</sequence>
<evidence type="ECO:0000256" key="1">
    <source>
        <dbReference type="SAM" id="MobiDB-lite"/>
    </source>
</evidence>
<dbReference type="SUPFAM" id="SSF46689">
    <property type="entry name" value="Homeodomain-like"/>
    <property type="match status" value="1"/>
</dbReference>
<feature type="domain" description="Resolvase HTH" evidence="2">
    <location>
        <begin position="130"/>
        <end position="170"/>
    </location>
</feature>
<feature type="region of interest" description="Disordered" evidence="1">
    <location>
        <begin position="76"/>
        <end position="106"/>
    </location>
</feature>
<evidence type="ECO:0000259" key="2">
    <source>
        <dbReference type="Pfam" id="PF02796"/>
    </source>
</evidence>
<dbReference type="InterPro" id="IPR009057">
    <property type="entry name" value="Homeodomain-like_sf"/>
</dbReference>
<dbReference type="Pfam" id="PF02796">
    <property type="entry name" value="HTH_7"/>
    <property type="match status" value="1"/>
</dbReference>
<feature type="region of interest" description="Disordered" evidence="1">
    <location>
        <begin position="172"/>
        <end position="203"/>
    </location>
</feature>
<dbReference type="Proteomes" id="UP000245698">
    <property type="component" value="Unassembled WGS sequence"/>
</dbReference>
<dbReference type="GO" id="GO:0000150">
    <property type="term" value="F:DNA strand exchange activity"/>
    <property type="evidence" value="ECO:0007669"/>
    <property type="project" value="InterPro"/>
</dbReference>
<dbReference type="AlphaFoldDB" id="A0A2P9AMX0"/>
<proteinExistence type="predicted"/>
<name>A0A2P9AMX0_9HYPH</name>
<gene>
    <name evidence="3" type="ORF">BQ8482_290065</name>
</gene>
<evidence type="ECO:0000313" key="4">
    <source>
        <dbReference type="Proteomes" id="UP000245698"/>
    </source>
</evidence>
<organism evidence="3 4">
    <name type="scientific">Mesorhizobium delmotii</name>
    <dbReference type="NCBI Taxonomy" id="1631247"/>
    <lineage>
        <taxon>Bacteria</taxon>
        <taxon>Pseudomonadati</taxon>
        <taxon>Pseudomonadota</taxon>
        <taxon>Alphaproteobacteria</taxon>
        <taxon>Hyphomicrobiales</taxon>
        <taxon>Phyllobacteriaceae</taxon>
        <taxon>Mesorhizobium</taxon>
    </lineage>
</organism>
<keyword evidence="4" id="KW-1185">Reference proteome</keyword>
<dbReference type="EMBL" id="FUIG01000036">
    <property type="protein sequence ID" value="SJM32470.1"/>
    <property type="molecule type" value="Genomic_DNA"/>
</dbReference>
<reference evidence="4" key="1">
    <citation type="submission" date="2016-12" db="EMBL/GenBank/DDBJ databases">
        <authorList>
            <person name="Brunel B."/>
        </authorList>
    </citation>
    <scope>NUCLEOTIDE SEQUENCE [LARGE SCALE GENOMIC DNA]</scope>
</reference>
<dbReference type="InterPro" id="IPR006120">
    <property type="entry name" value="Resolvase_HTH_dom"/>
</dbReference>
<evidence type="ECO:0000313" key="3">
    <source>
        <dbReference type="EMBL" id="SJM32470.1"/>
    </source>
</evidence>
<accession>A0A2P9AMX0</accession>